<feature type="region of interest" description="Disordered" evidence="1">
    <location>
        <begin position="655"/>
        <end position="692"/>
    </location>
</feature>
<proteinExistence type="predicted"/>
<dbReference type="SUPFAM" id="SSF57625">
    <property type="entry name" value="Invertebrate chitin-binding proteins"/>
    <property type="match status" value="1"/>
</dbReference>
<dbReference type="Gene3D" id="2.170.140.10">
    <property type="entry name" value="Chitin binding domain"/>
    <property type="match status" value="1"/>
</dbReference>
<feature type="compositionally biased region" description="Basic and acidic residues" evidence="1">
    <location>
        <begin position="673"/>
        <end position="684"/>
    </location>
</feature>
<sequence length="711" mass="82693">MWKYILALMIFTDDLQRSFQITTIHHDKPEESNIHRMATTMTSNSTIELNNVTLTHTERQKRLLPYVNFYQSGNQNQVTYEKYPPTVPKKVYPVYNEQNSDIVYHHNLKLTPFSVNNAIPGPFKPMMSAPSRVKVQYVPLPQHKVPNFSEIYDKLAQLKLSQSYRRPAYFQIKRPSSHQSFLLKPQVYNEHKLIQPSKTTIETYTATNIDIPTGPGDTYQYNTQKNFQQNKPYINSQIAVEIPYSSIPQENYKRKPYQEFQKPFIIVPASPPDNRNKQVVIIEQRKPILSKNPDSYEPSQYENQYQLNTPQYEEYEPFPKYEQEPIYEDIPRYEQIQYKEAETYVVTPKYEEPPKYIEVPKYEEPPKYVEAPKYEEPPKYVEAPKYEEPPKYVEAPKYKERSKYIESSKYIENPKDIDIPKYEAVPKYIETPKYVEAPKYEKPPKNSVNLAIILKHLQATNTLPKTLTPDNIDNSIKTLVKILNALKKQSKLSKPIVVQEQVAPEYIDDIENDGGLSINEIYPEDTDEGGTPGKPGVDYPALSSIPQTSFNCKTQRYKGFFGDPDTHCQVWHYCDLNGGQASFLCPNGTIFSQVALTCDWWYNVKCSSTAQLYVLNERLYKYIIPLSPKFPEDYTGPLVDKYLALKFQEMEEKMRKEKKGKGNASKEEDDEVSEKQDVEAENTEKIASVESTSKSYIQKETLQTVEDDNKN</sequence>
<dbReference type="InterPro" id="IPR052976">
    <property type="entry name" value="Scoloptoxin-like"/>
</dbReference>
<dbReference type="GeneID" id="114331257"/>
<dbReference type="RefSeq" id="XP_050514242.1">
    <property type="nucleotide sequence ID" value="XM_050658285.1"/>
</dbReference>
<feature type="domain" description="Chitin-binding type-2" evidence="2">
    <location>
        <begin position="549"/>
        <end position="608"/>
    </location>
</feature>
<dbReference type="InterPro" id="IPR002557">
    <property type="entry name" value="Chitin-bd_dom"/>
</dbReference>
<organism evidence="3 4">
    <name type="scientific">Diabrotica virgifera virgifera</name>
    <name type="common">western corn rootworm</name>
    <dbReference type="NCBI Taxonomy" id="50390"/>
    <lineage>
        <taxon>Eukaryota</taxon>
        <taxon>Metazoa</taxon>
        <taxon>Ecdysozoa</taxon>
        <taxon>Arthropoda</taxon>
        <taxon>Hexapoda</taxon>
        <taxon>Insecta</taxon>
        <taxon>Pterygota</taxon>
        <taxon>Neoptera</taxon>
        <taxon>Endopterygota</taxon>
        <taxon>Coleoptera</taxon>
        <taxon>Polyphaga</taxon>
        <taxon>Cucujiformia</taxon>
        <taxon>Chrysomeloidea</taxon>
        <taxon>Chrysomelidae</taxon>
        <taxon>Galerucinae</taxon>
        <taxon>Diabroticina</taxon>
        <taxon>Diabroticites</taxon>
        <taxon>Diabrotica</taxon>
    </lineage>
</organism>
<evidence type="ECO:0000313" key="3">
    <source>
        <dbReference type="EnsemblMetazoa" id="XP_050514242.1"/>
    </source>
</evidence>
<dbReference type="PROSITE" id="PS50940">
    <property type="entry name" value="CHIT_BIND_II"/>
    <property type="match status" value="1"/>
</dbReference>
<protein>
    <recommendedName>
        <fullName evidence="2">Chitin-binding type-2 domain-containing protein</fullName>
    </recommendedName>
</protein>
<evidence type="ECO:0000313" key="4">
    <source>
        <dbReference type="Proteomes" id="UP001652700"/>
    </source>
</evidence>
<reference evidence="3" key="1">
    <citation type="submission" date="2025-05" db="UniProtKB">
        <authorList>
            <consortium name="EnsemblMetazoa"/>
        </authorList>
    </citation>
    <scope>IDENTIFICATION</scope>
</reference>
<dbReference type="EnsemblMetazoa" id="XM_050658285.1">
    <property type="protein sequence ID" value="XP_050514242.1"/>
    <property type="gene ID" value="LOC114331257"/>
</dbReference>
<accession>A0ABM5KVM6</accession>
<dbReference type="Pfam" id="PF01607">
    <property type="entry name" value="CBM_14"/>
    <property type="match status" value="1"/>
</dbReference>
<evidence type="ECO:0000259" key="2">
    <source>
        <dbReference type="PROSITE" id="PS50940"/>
    </source>
</evidence>
<name>A0ABM5KVM6_DIAVI</name>
<dbReference type="Proteomes" id="UP001652700">
    <property type="component" value="Unplaced"/>
</dbReference>
<dbReference type="PANTHER" id="PTHR22933">
    <property type="entry name" value="FI18007P1-RELATED"/>
    <property type="match status" value="1"/>
</dbReference>
<keyword evidence="4" id="KW-1185">Reference proteome</keyword>
<dbReference type="SMART" id="SM00494">
    <property type="entry name" value="ChtBD2"/>
    <property type="match status" value="1"/>
</dbReference>
<dbReference type="PANTHER" id="PTHR22933:SF18">
    <property type="match status" value="1"/>
</dbReference>
<dbReference type="InterPro" id="IPR036508">
    <property type="entry name" value="Chitin-bd_dom_sf"/>
</dbReference>
<evidence type="ECO:0000256" key="1">
    <source>
        <dbReference type="SAM" id="MobiDB-lite"/>
    </source>
</evidence>